<keyword evidence="2" id="KW-1185">Reference proteome</keyword>
<dbReference type="Proteomes" id="UP001162992">
    <property type="component" value="Chromosome 19"/>
</dbReference>
<comment type="caution">
    <text evidence="1">The sequence shown here is derived from an EMBL/GenBank/DDBJ whole genome shotgun (WGS) entry which is preliminary data.</text>
</comment>
<accession>A0ACC2AWF8</accession>
<proteinExistence type="predicted"/>
<name>A0ACC2AWF8_DIPCM</name>
<evidence type="ECO:0000313" key="1">
    <source>
        <dbReference type="EMBL" id="KAJ7521364.1"/>
    </source>
</evidence>
<protein>
    <submittedName>
        <fullName evidence="1">Uncharacterized protein</fullName>
    </submittedName>
</protein>
<evidence type="ECO:0000313" key="2">
    <source>
        <dbReference type="Proteomes" id="UP001162992"/>
    </source>
</evidence>
<gene>
    <name evidence="1" type="ORF">O6H91_19G050300</name>
</gene>
<sequence length="330" mass="36589">MVVQVGSARCSTVAIPTRECLLKPMEGPVQAIALMNTNPMLFGTFRLETVFKAADCIVSLLRTKELIDAALELLVLAYVASQNLVGVGEYLFNTRETFAHLLLQAADVRFATHIDASLSSNLKDGARSNDEMDRSCDHCKASIYDILHHGPVQRPDCLWEGGISEWIISAARGKDEVNSNHSKTDKAFVSGKKDNNIQDDDDDDNDDDDVEDEGESGDEENDDGEEGEEDGNEDDDDDDDDDDDEEEEEDEDEDDEEVAPISAHGNIPVQNDEEEDDDSDEGEDEEEGVEDEDDFGEDGEDEDGEEDEEDEDDEDDEDVPEPPRKKNKSS</sequence>
<dbReference type="EMBL" id="CM055110">
    <property type="protein sequence ID" value="KAJ7521364.1"/>
    <property type="molecule type" value="Genomic_DNA"/>
</dbReference>
<organism evidence="1 2">
    <name type="scientific">Diphasiastrum complanatum</name>
    <name type="common">Issler's clubmoss</name>
    <name type="synonym">Lycopodium complanatum</name>
    <dbReference type="NCBI Taxonomy" id="34168"/>
    <lineage>
        <taxon>Eukaryota</taxon>
        <taxon>Viridiplantae</taxon>
        <taxon>Streptophyta</taxon>
        <taxon>Embryophyta</taxon>
        <taxon>Tracheophyta</taxon>
        <taxon>Lycopodiopsida</taxon>
        <taxon>Lycopodiales</taxon>
        <taxon>Lycopodiaceae</taxon>
        <taxon>Lycopodioideae</taxon>
        <taxon>Diphasiastrum</taxon>
    </lineage>
</organism>
<reference evidence="2" key="1">
    <citation type="journal article" date="2024" name="Proc. Natl. Acad. Sci. U.S.A.">
        <title>Extraordinary preservation of gene collinearity over three hundred million years revealed in homosporous lycophytes.</title>
        <authorList>
            <person name="Li C."/>
            <person name="Wickell D."/>
            <person name="Kuo L.Y."/>
            <person name="Chen X."/>
            <person name="Nie B."/>
            <person name="Liao X."/>
            <person name="Peng D."/>
            <person name="Ji J."/>
            <person name="Jenkins J."/>
            <person name="Williams M."/>
            <person name="Shu S."/>
            <person name="Plott C."/>
            <person name="Barry K."/>
            <person name="Rajasekar S."/>
            <person name="Grimwood J."/>
            <person name="Han X."/>
            <person name="Sun S."/>
            <person name="Hou Z."/>
            <person name="He W."/>
            <person name="Dai G."/>
            <person name="Sun C."/>
            <person name="Schmutz J."/>
            <person name="Leebens-Mack J.H."/>
            <person name="Li F.W."/>
            <person name="Wang L."/>
        </authorList>
    </citation>
    <scope>NUCLEOTIDE SEQUENCE [LARGE SCALE GENOMIC DNA]</scope>
    <source>
        <strain evidence="2">cv. PW_Plant_1</strain>
    </source>
</reference>